<keyword evidence="4" id="KW-0539">Nucleus</keyword>
<dbReference type="AlphaFoldDB" id="A0A6M2DI03"/>
<keyword evidence="3" id="KW-0235">DNA replication</keyword>
<feature type="compositionally biased region" description="Polar residues" evidence="5">
    <location>
        <begin position="205"/>
        <end position="223"/>
    </location>
</feature>
<evidence type="ECO:0000256" key="4">
    <source>
        <dbReference type="ARBA" id="ARBA00023242"/>
    </source>
</evidence>
<feature type="compositionally biased region" description="Basic and acidic residues" evidence="5">
    <location>
        <begin position="275"/>
        <end position="293"/>
    </location>
</feature>
<proteinExistence type="predicted"/>
<evidence type="ECO:0000256" key="5">
    <source>
        <dbReference type="SAM" id="MobiDB-lite"/>
    </source>
</evidence>
<dbReference type="GO" id="GO:0006271">
    <property type="term" value="P:DNA strand elongation involved in DNA replication"/>
    <property type="evidence" value="ECO:0007669"/>
    <property type="project" value="TreeGrafter"/>
</dbReference>
<feature type="compositionally biased region" description="Polar residues" evidence="5">
    <location>
        <begin position="447"/>
        <end position="456"/>
    </location>
</feature>
<feature type="compositionally biased region" description="Basic residues" evidence="5">
    <location>
        <begin position="310"/>
        <end position="323"/>
    </location>
</feature>
<feature type="compositionally biased region" description="Polar residues" evidence="5">
    <location>
        <begin position="261"/>
        <end position="274"/>
    </location>
</feature>
<reference evidence="6" key="1">
    <citation type="submission" date="2020-03" db="EMBL/GenBank/DDBJ databases">
        <title>Transcriptomic Profiling of the Digestive Tract of the Rat Flea, Xenopsylla cheopis, Following Blood Feeding and Infection with Yersinia pestis.</title>
        <authorList>
            <person name="Bland D.M."/>
            <person name="Martens C.A."/>
            <person name="Virtaneva K."/>
            <person name="Kanakabandi K."/>
            <person name="Long D."/>
            <person name="Rosenke R."/>
            <person name="Saturday G.A."/>
            <person name="Hoyt F.H."/>
            <person name="Bruno D.P."/>
            <person name="Ribeiro J.M.C."/>
            <person name="Hinnebusch J."/>
        </authorList>
    </citation>
    <scope>NUCLEOTIDE SEQUENCE</scope>
</reference>
<feature type="compositionally biased region" description="Basic and acidic residues" evidence="5">
    <location>
        <begin position="363"/>
        <end position="383"/>
    </location>
</feature>
<feature type="compositionally biased region" description="Basic and acidic residues" evidence="5">
    <location>
        <begin position="324"/>
        <end position="333"/>
    </location>
</feature>
<dbReference type="Pfam" id="PF09507">
    <property type="entry name" value="CDC27"/>
    <property type="match status" value="1"/>
</dbReference>
<dbReference type="InterPro" id="IPR019038">
    <property type="entry name" value="POLD3"/>
</dbReference>
<dbReference type="PANTHER" id="PTHR17598">
    <property type="entry name" value="DNA POLYMERASE DELTA SUBUNIT 3"/>
    <property type="match status" value="1"/>
</dbReference>
<dbReference type="GO" id="GO:0043625">
    <property type="term" value="C:delta DNA polymerase complex"/>
    <property type="evidence" value="ECO:0007669"/>
    <property type="project" value="InterPro"/>
</dbReference>
<feature type="region of interest" description="Disordered" evidence="5">
    <location>
        <begin position="412"/>
        <end position="462"/>
    </location>
</feature>
<comment type="subcellular location">
    <subcellularLocation>
        <location evidence="1">Nucleus</location>
    </subcellularLocation>
</comment>
<dbReference type="EMBL" id="GIIL01002229">
    <property type="protein sequence ID" value="NOV45955.1"/>
    <property type="molecule type" value="Transcribed_RNA"/>
</dbReference>
<feature type="region of interest" description="Disordered" evidence="5">
    <location>
        <begin position="261"/>
        <end position="394"/>
    </location>
</feature>
<dbReference type="GO" id="GO:0003887">
    <property type="term" value="F:DNA-directed DNA polymerase activity"/>
    <property type="evidence" value="ECO:0007669"/>
    <property type="project" value="TreeGrafter"/>
</dbReference>
<evidence type="ECO:0000313" key="6">
    <source>
        <dbReference type="EMBL" id="NOV45955.1"/>
    </source>
</evidence>
<evidence type="ECO:0000256" key="2">
    <source>
        <dbReference type="ARBA" id="ARBA00017589"/>
    </source>
</evidence>
<evidence type="ECO:0000256" key="1">
    <source>
        <dbReference type="ARBA" id="ARBA00004123"/>
    </source>
</evidence>
<organism evidence="6">
    <name type="scientific">Xenopsylla cheopis</name>
    <name type="common">Oriental rat flea</name>
    <name type="synonym">Pulex cheopis</name>
    <dbReference type="NCBI Taxonomy" id="163159"/>
    <lineage>
        <taxon>Eukaryota</taxon>
        <taxon>Metazoa</taxon>
        <taxon>Ecdysozoa</taxon>
        <taxon>Arthropoda</taxon>
        <taxon>Hexapoda</taxon>
        <taxon>Insecta</taxon>
        <taxon>Pterygota</taxon>
        <taxon>Neoptera</taxon>
        <taxon>Endopterygota</taxon>
        <taxon>Siphonaptera</taxon>
        <taxon>Pulicidae</taxon>
        <taxon>Xenopsyllinae</taxon>
        <taxon>Xenopsylla</taxon>
    </lineage>
</organism>
<feature type="compositionally biased region" description="Acidic residues" evidence="5">
    <location>
        <begin position="418"/>
        <end position="427"/>
    </location>
</feature>
<name>A0A6M2DI03_XENCH</name>
<sequence length="462" mass="52204">MLDDESKNIFLQNLDEYILDEERIVTSRWLANTLNISYKDSTNVLSTWIENKKDSENLLVTFAVTGKRKDGSLIVTILRDYAVEDFVQDLIEVSKSVYSAQKGALKNIQLLAACNEGFSSCLDCIKGPLNERRVVPSLTLEVKPSVQPDIKIKSEKQNGISVTSNINKKESETLPTSQKPSKAKEINKGGIANFFNKPGAKKTGSVPNKNDSSTNKSGETKTMQNFFKKTSPQNSKNIIKKESEETQISIDTPKITVSKVPENTTIEKSPLKTSNVEKPEVKTEEISIKKENNMSDDDIIMGTPEVIQKKNSKKNNNKKKSKRVRENSDEDNMKKKRKRLVVQSDSSDDEIFGNESEDEQEFEENRIKNEHKLKLNDEPEVQEKASNPNPFNKKVKKFVNRTYEDDEGFIITTKEVEEFSASEDEEPPEKKAAPSPPKPQPKKTAINPGTKQSNLMSFFKKK</sequence>
<dbReference type="GO" id="GO:0006297">
    <property type="term" value="P:nucleotide-excision repair, DNA gap filling"/>
    <property type="evidence" value="ECO:0007669"/>
    <property type="project" value="TreeGrafter"/>
</dbReference>
<dbReference type="PANTHER" id="PTHR17598:SF13">
    <property type="entry name" value="DNA POLYMERASE DELTA SUBUNIT 3"/>
    <property type="match status" value="1"/>
</dbReference>
<dbReference type="Gene3D" id="3.90.1030.20">
    <property type="entry name" value="DNA polymerase delta, p66 (Cdc27) subunit, wHTH domain"/>
    <property type="match status" value="1"/>
</dbReference>
<protein>
    <recommendedName>
        <fullName evidence="2">DNA polymerase delta subunit 3</fullName>
    </recommendedName>
</protein>
<dbReference type="InterPro" id="IPR041913">
    <property type="entry name" value="POLD3_sf"/>
</dbReference>
<feature type="compositionally biased region" description="Acidic residues" evidence="5">
    <location>
        <begin position="346"/>
        <end position="362"/>
    </location>
</feature>
<evidence type="ECO:0000256" key="3">
    <source>
        <dbReference type="ARBA" id="ARBA00022705"/>
    </source>
</evidence>
<feature type="region of interest" description="Disordered" evidence="5">
    <location>
        <begin position="161"/>
        <end position="223"/>
    </location>
</feature>
<dbReference type="GO" id="GO:1904161">
    <property type="term" value="P:DNA synthesis involved in UV-damage excision repair"/>
    <property type="evidence" value="ECO:0007669"/>
    <property type="project" value="TreeGrafter"/>
</dbReference>
<accession>A0A6M2DI03</accession>